<proteinExistence type="predicted"/>
<evidence type="ECO:0000313" key="1">
    <source>
        <dbReference type="EMBL" id="GAA4938328.1"/>
    </source>
</evidence>
<dbReference type="PANTHER" id="PTHR34322">
    <property type="entry name" value="TRANSPOSASE, Y1_TNP DOMAIN-CONTAINING"/>
    <property type="match status" value="1"/>
</dbReference>
<dbReference type="Gene3D" id="3.30.70.1290">
    <property type="entry name" value="Transposase IS200-like"/>
    <property type="match status" value="1"/>
</dbReference>
<dbReference type="AlphaFoldDB" id="A0AAV3U111"/>
<dbReference type="EMBL" id="BAABLX010000009">
    <property type="protein sequence ID" value="GAA4938328.1"/>
    <property type="molecule type" value="Genomic_DNA"/>
</dbReference>
<dbReference type="Proteomes" id="UP001409585">
    <property type="component" value="Unassembled WGS sequence"/>
</dbReference>
<dbReference type="GO" id="GO:0004803">
    <property type="term" value="F:transposase activity"/>
    <property type="evidence" value="ECO:0007669"/>
    <property type="project" value="InterPro"/>
</dbReference>
<name>A0AAV3U111_9ALTE</name>
<sequence length="256" mass="29182">MSNHYHIVVKLSPDEAQHWSVDQVLTRWTSLFKGPTLVQKYMDNQDLSPAELKSVSDSVEIYRKRLASLSWFMKCLNESIARQANKEDDCTGHFWESRYKSQALLSEEALLSAMCYVDLNPVRAGMANTPEASDYTSIQERIRPKFNVEKAVTEQIELGSIIRFDQPVKPLKPFREIITSGIQTDLPFTFVDYIELVDFTGRAVLANKRGAIGNDLPPILLRLNVSTDSWLKTATQFEASYRFHFAKSPPMIQQSA</sequence>
<dbReference type="InterPro" id="IPR036515">
    <property type="entry name" value="Transposase_17_sf"/>
</dbReference>
<comment type="caution">
    <text evidence="1">The sequence shown here is derived from an EMBL/GenBank/DDBJ whole genome shotgun (WGS) entry which is preliminary data.</text>
</comment>
<reference evidence="2" key="1">
    <citation type="journal article" date="2019" name="Int. J. Syst. Evol. Microbiol.">
        <title>The Global Catalogue of Microorganisms (GCM) 10K type strain sequencing project: providing services to taxonomists for standard genome sequencing and annotation.</title>
        <authorList>
            <consortium name="The Broad Institute Genomics Platform"/>
            <consortium name="The Broad Institute Genome Sequencing Center for Infectious Disease"/>
            <person name="Wu L."/>
            <person name="Ma J."/>
        </authorList>
    </citation>
    <scope>NUCLEOTIDE SEQUENCE [LARGE SCALE GENOMIC DNA]</scope>
    <source>
        <strain evidence="2">JCM 19134</strain>
    </source>
</reference>
<dbReference type="SUPFAM" id="SSF143422">
    <property type="entry name" value="Transposase IS200-like"/>
    <property type="match status" value="1"/>
</dbReference>
<dbReference type="PANTHER" id="PTHR34322:SF2">
    <property type="entry name" value="TRANSPOSASE IS200-LIKE DOMAIN-CONTAINING PROTEIN"/>
    <property type="match status" value="1"/>
</dbReference>
<gene>
    <name evidence="1" type="ORF">GCM10025791_15360</name>
</gene>
<protein>
    <recommendedName>
        <fullName evidence="3">Transposase</fullName>
    </recommendedName>
</protein>
<dbReference type="GO" id="GO:0006313">
    <property type="term" value="P:DNA transposition"/>
    <property type="evidence" value="ECO:0007669"/>
    <property type="project" value="InterPro"/>
</dbReference>
<accession>A0AAV3U111</accession>
<organism evidence="1 2">
    <name type="scientific">Halioxenophilus aromaticivorans</name>
    <dbReference type="NCBI Taxonomy" id="1306992"/>
    <lineage>
        <taxon>Bacteria</taxon>
        <taxon>Pseudomonadati</taxon>
        <taxon>Pseudomonadota</taxon>
        <taxon>Gammaproteobacteria</taxon>
        <taxon>Alteromonadales</taxon>
        <taxon>Alteromonadaceae</taxon>
        <taxon>Halioxenophilus</taxon>
    </lineage>
</organism>
<dbReference type="GO" id="GO:0003677">
    <property type="term" value="F:DNA binding"/>
    <property type="evidence" value="ECO:0007669"/>
    <property type="project" value="InterPro"/>
</dbReference>
<evidence type="ECO:0000313" key="2">
    <source>
        <dbReference type="Proteomes" id="UP001409585"/>
    </source>
</evidence>
<evidence type="ECO:0008006" key="3">
    <source>
        <dbReference type="Google" id="ProtNLM"/>
    </source>
</evidence>
<keyword evidence="2" id="KW-1185">Reference proteome</keyword>